<comment type="caution">
    <text evidence="3">The sequence shown here is derived from an EMBL/GenBank/DDBJ whole genome shotgun (WGS) entry which is preliminary data.</text>
</comment>
<name>A0ABU7EUN1_9TELE</name>
<proteinExistence type="predicted"/>
<evidence type="ECO:0000256" key="1">
    <source>
        <dbReference type="SAM" id="Phobius"/>
    </source>
</evidence>
<keyword evidence="1" id="KW-0812">Transmembrane</keyword>
<dbReference type="InterPro" id="IPR003887">
    <property type="entry name" value="LEM_dom"/>
</dbReference>
<dbReference type="InterPro" id="IPR011015">
    <property type="entry name" value="LEM/LEM-like_dom_sf"/>
</dbReference>
<dbReference type="PROSITE" id="PS50954">
    <property type="entry name" value="LEM"/>
    <property type="match status" value="1"/>
</dbReference>
<dbReference type="EMBL" id="JAHUTJ010066429">
    <property type="protein sequence ID" value="MED6290369.1"/>
    <property type="molecule type" value="Genomic_DNA"/>
</dbReference>
<evidence type="ECO:0000259" key="2">
    <source>
        <dbReference type="PROSITE" id="PS50954"/>
    </source>
</evidence>
<feature type="domain" description="LEM" evidence="2">
    <location>
        <begin position="1"/>
        <end position="44"/>
    </location>
</feature>
<sequence length="115" mass="13603">MSLREKSNAEISNLLTDYCIKHGPVLRSTRSLYERKLEEAMAKDRTFYREEEEEITDITYYHPKRRKTSAISGRHHNEVEIRRPISWRPGGKMWMVIPAVLFLTALTLSFYTLLL</sequence>
<keyword evidence="4" id="KW-1185">Reference proteome</keyword>
<dbReference type="SUPFAM" id="SSF63451">
    <property type="entry name" value="LEM domain"/>
    <property type="match status" value="1"/>
</dbReference>
<evidence type="ECO:0000313" key="4">
    <source>
        <dbReference type="Proteomes" id="UP001352852"/>
    </source>
</evidence>
<keyword evidence="1" id="KW-1133">Transmembrane helix</keyword>
<organism evidence="3 4">
    <name type="scientific">Characodon lateralis</name>
    <dbReference type="NCBI Taxonomy" id="208331"/>
    <lineage>
        <taxon>Eukaryota</taxon>
        <taxon>Metazoa</taxon>
        <taxon>Chordata</taxon>
        <taxon>Craniata</taxon>
        <taxon>Vertebrata</taxon>
        <taxon>Euteleostomi</taxon>
        <taxon>Actinopterygii</taxon>
        <taxon>Neopterygii</taxon>
        <taxon>Teleostei</taxon>
        <taxon>Neoteleostei</taxon>
        <taxon>Acanthomorphata</taxon>
        <taxon>Ovalentaria</taxon>
        <taxon>Atherinomorphae</taxon>
        <taxon>Cyprinodontiformes</taxon>
        <taxon>Goodeidae</taxon>
        <taxon>Characodon</taxon>
    </lineage>
</organism>
<dbReference type="Pfam" id="PF03020">
    <property type="entry name" value="LEM"/>
    <property type="match status" value="1"/>
</dbReference>
<protein>
    <recommendedName>
        <fullName evidence="2">LEM domain-containing protein</fullName>
    </recommendedName>
</protein>
<gene>
    <name evidence="3" type="ORF">CHARACLAT_012330</name>
</gene>
<accession>A0ABU7EUN1</accession>
<dbReference type="SMART" id="SM00540">
    <property type="entry name" value="LEM"/>
    <property type="match status" value="1"/>
</dbReference>
<dbReference type="Proteomes" id="UP001352852">
    <property type="component" value="Unassembled WGS sequence"/>
</dbReference>
<feature type="transmembrane region" description="Helical" evidence="1">
    <location>
        <begin position="93"/>
        <end position="114"/>
    </location>
</feature>
<keyword evidence="1" id="KW-0472">Membrane</keyword>
<dbReference type="Gene3D" id="1.10.720.40">
    <property type="match status" value="1"/>
</dbReference>
<evidence type="ECO:0000313" key="3">
    <source>
        <dbReference type="EMBL" id="MED6290369.1"/>
    </source>
</evidence>
<reference evidence="3 4" key="1">
    <citation type="submission" date="2021-06" db="EMBL/GenBank/DDBJ databases">
        <authorList>
            <person name="Palmer J.M."/>
        </authorList>
    </citation>
    <scope>NUCLEOTIDE SEQUENCE [LARGE SCALE GENOMIC DNA]</scope>
    <source>
        <strain evidence="3 4">CL_MEX2019</strain>
        <tissue evidence="3">Muscle</tissue>
    </source>
</reference>